<evidence type="ECO:0000313" key="2">
    <source>
        <dbReference type="Proteomes" id="UP001596378"/>
    </source>
</evidence>
<keyword evidence="2" id="KW-1185">Reference proteome</keyword>
<gene>
    <name evidence="1" type="ORF">ACFQMJ_22235</name>
</gene>
<dbReference type="RefSeq" id="WP_378047750.1">
    <property type="nucleotide sequence ID" value="NZ_JBHMDN010000015.1"/>
</dbReference>
<evidence type="ECO:0000313" key="1">
    <source>
        <dbReference type="EMBL" id="MFC7151264.1"/>
    </source>
</evidence>
<organism evidence="1 2">
    <name type="scientific">Cohnella cellulosilytica</name>
    <dbReference type="NCBI Taxonomy" id="986710"/>
    <lineage>
        <taxon>Bacteria</taxon>
        <taxon>Bacillati</taxon>
        <taxon>Bacillota</taxon>
        <taxon>Bacilli</taxon>
        <taxon>Bacillales</taxon>
        <taxon>Paenibacillaceae</taxon>
        <taxon>Cohnella</taxon>
    </lineage>
</organism>
<proteinExistence type="predicted"/>
<name>A0ABW2FH46_9BACL</name>
<accession>A0ABW2FH46</accession>
<sequence length="182" mass="21057">MREVVVQTVKRYYEIGDKSSYVKNCESIWEMPTKILDFCKIRGVEVQQLLQNKNQVWPSAKWLFTVPHSQWTNEIEVIFSSNFMVSKLAPVYYIQHEFSLPNLERESLSPVLDGYGTQAYTFIQQDLEDMISAQLGNMGYEKISYAELHEVVCALEFPKGVSVFGPQVSVEYALFHDLLDHC</sequence>
<protein>
    <submittedName>
        <fullName evidence="1">Uncharacterized protein</fullName>
    </submittedName>
</protein>
<dbReference type="Proteomes" id="UP001596378">
    <property type="component" value="Unassembled WGS sequence"/>
</dbReference>
<dbReference type="EMBL" id="JBHTAI010000015">
    <property type="protein sequence ID" value="MFC7151264.1"/>
    <property type="molecule type" value="Genomic_DNA"/>
</dbReference>
<reference evidence="2" key="1">
    <citation type="journal article" date="2019" name="Int. J. Syst. Evol. Microbiol.">
        <title>The Global Catalogue of Microorganisms (GCM) 10K type strain sequencing project: providing services to taxonomists for standard genome sequencing and annotation.</title>
        <authorList>
            <consortium name="The Broad Institute Genomics Platform"/>
            <consortium name="The Broad Institute Genome Sequencing Center for Infectious Disease"/>
            <person name="Wu L."/>
            <person name="Ma J."/>
        </authorList>
    </citation>
    <scope>NUCLEOTIDE SEQUENCE [LARGE SCALE GENOMIC DNA]</scope>
    <source>
        <strain evidence="2">KCTC 12907</strain>
    </source>
</reference>
<comment type="caution">
    <text evidence="1">The sequence shown here is derived from an EMBL/GenBank/DDBJ whole genome shotgun (WGS) entry which is preliminary data.</text>
</comment>